<dbReference type="AlphaFoldDB" id="A0A6J4STI0"/>
<dbReference type="EMBL" id="CADCVX010000257">
    <property type="protein sequence ID" value="CAA9504775.1"/>
    <property type="molecule type" value="Genomic_DNA"/>
</dbReference>
<gene>
    <name evidence="2" type="ORF">AVDCRST_MAG91-1256</name>
</gene>
<feature type="compositionally biased region" description="Basic and acidic residues" evidence="1">
    <location>
        <begin position="15"/>
        <end position="32"/>
    </location>
</feature>
<protein>
    <submittedName>
        <fullName evidence="2">Protein-L-isoaspartate O-methyltransferase</fullName>
        <ecNumber evidence="2">2.1.1.77</ecNumber>
    </submittedName>
</protein>
<organism evidence="2">
    <name type="scientific">uncultured Sphingomonadaceae bacterium</name>
    <dbReference type="NCBI Taxonomy" id="169976"/>
    <lineage>
        <taxon>Bacteria</taxon>
        <taxon>Pseudomonadati</taxon>
        <taxon>Pseudomonadota</taxon>
        <taxon>Alphaproteobacteria</taxon>
        <taxon>Sphingomonadales</taxon>
        <taxon>Sphingomonadaceae</taxon>
        <taxon>environmental samples</taxon>
    </lineage>
</organism>
<feature type="non-terminal residue" evidence="2">
    <location>
        <position position="1"/>
    </location>
</feature>
<reference evidence="2" key="1">
    <citation type="submission" date="2020-02" db="EMBL/GenBank/DDBJ databases">
        <authorList>
            <person name="Meier V. D."/>
        </authorList>
    </citation>
    <scope>NUCLEOTIDE SEQUENCE</scope>
    <source>
        <strain evidence="2">AVDCRST_MAG91</strain>
    </source>
</reference>
<feature type="region of interest" description="Disordered" evidence="1">
    <location>
        <begin position="1"/>
        <end position="147"/>
    </location>
</feature>
<dbReference type="GO" id="GO:0032259">
    <property type="term" value="P:methylation"/>
    <property type="evidence" value="ECO:0007669"/>
    <property type="project" value="UniProtKB-KW"/>
</dbReference>
<feature type="compositionally biased region" description="Basic residues" evidence="1">
    <location>
        <begin position="1"/>
        <end position="11"/>
    </location>
</feature>
<feature type="non-terminal residue" evidence="2">
    <location>
        <position position="177"/>
    </location>
</feature>
<feature type="compositionally biased region" description="Basic residues" evidence="1">
    <location>
        <begin position="40"/>
        <end position="65"/>
    </location>
</feature>
<accession>A0A6J4STI0</accession>
<keyword evidence="2" id="KW-0808">Transferase</keyword>
<feature type="compositionally biased region" description="Basic residues" evidence="1">
    <location>
        <begin position="133"/>
        <end position="142"/>
    </location>
</feature>
<sequence length="177" mass="19487">PRRPRGRRLHGPARAADRRTRDEPAHDHRTAADRAAPARGRSRPARGGGKRLRGGAAVHARRARRCGGGERGARRLRAPGAGRLPGRRAGGVEPRRRPRGRPALRRGPDRRRGRAHPRRDRRAAGGSGQARGRAGRGRRLPTGRRAQVRVGVRRRFVPGRRRGPLARLRACAGVHIL</sequence>
<name>A0A6J4STI0_9SPHN</name>
<keyword evidence="2" id="KW-0489">Methyltransferase</keyword>
<evidence type="ECO:0000256" key="1">
    <source>
        <dbReference type="SAM" id="MobiDB-lite"/>
    </source>
</evidence>
<evidence type="ECO:0000313" key="2">
    <source>
        <dbReference type="EMBL" id="CAA9504775.1"/>
    </source>
</evidence>
<dbReference type="GO" id="GO:0004719">
    <property type="term" value="F:protein-L-isoaspartate (D-aspartate) O-methyltransferase activity"/>
    <property type="evidence" value="ECO:0007669"/>
    <property type="project" value="UniProtKB-EC"/>
</dbReference>
<dbReference type="EC" id="2.1.1.77" evidence="2"/>
<feature type="compositionally biased region" description="Basic residues" evidence="1">
    <location>
        <begin position="96"/>
        <end position="121"/>
    </location>
</feature>
<proteinExistence type="predicted"/>